<evidence type="ECO:0000256" key="9">
    <source>
        <dbReference type="ARBA" id="ARBA00022989"/>
    </source>
</evidence>
<dbReference type="AlphaFoldDB" id="A0A7W4ZB23"/>
<feature type="transmembrane region" description="Helical" evidence="12">
    <location>
        <begin position="181"/>
        <end position="208"/>
    </location>
</feature>
<comment type="function">
    <text evidence="1">Catalyzes the methylation of methanethiol (MeSH) to yield dimethylsulphide (DMS).</text>
</comment>
<organism evidence="14 15">
    <name type="scientific">Microbulbifer rhizosphaerae</name>
    <dbReference type="NCBI Taxonomy" id="1562603"/>
    <lineage>
        <taxon>Bacteria</taxon>
        <taxon>Pseudomonadati</taxon>
        <taxon>Pseudomonadota</taxon>
        <taxon>Gammaproteobacteria</taxon>
        <taxon>Cellvibrionales</taxon>
        <taxon>Microbulbiferaceae</taxon>
        <taxon>Microbulbifer</taxon>
    </lineage>
</organism>
<comment type="catalytic activity">
    <reaction evidence="11">
        <text>methanethiol + S-adenosyl-L-methionine = dimethyl sulfide + S-adenosyl-L-homocysteine + H(+)</text>
        <dbReference type="Rhea" id="RHEA:50428"/>
        <dbReference type="ChEBI" id="CHEBI:15378"/>
        <dbReference type="ChEBI" id="CHEBI:16007"/>
        <dbReference type="ChEBI" id="CHEBI:17437"/>
        <dbReference type="ChEBI" id="CHEBI:57856"/>
        <dbReference type="ChEBI" id="CHEBI:59789"/>
        <dbReference type="EC" id="2.1.1.334"/>
    </reaction>
</comment>
<reference evidence="14 15" key="1">
    <citation type="submission" date="2020-08" db="EMBL/GenBank/DDBJ databases">
        <title>Genomic Encyclopedia of Type Strains, Phase III (KMG-III): the genomes of soil and plant-associated and newly described type strains.</title>
        <authorList>
            <person name="Whitman W."/>
        </authorList>
    </citation>
    <scope>NUCLEOTIDE SEQUENCE [LARGE SCALE GENOMIC DNA]</scope>
    <source>
        <strain evidence="14 15">CECT 8799</strain>
    </source>
</reference>
<feature type="domain" description="NnrU" evidence="13">
    <location>
        <begin position="54"/>
        <end position="229"/>
    </location>
</feature>
<comment type="caution">
    <text evidence="14">The sequence shown here is derived from an EMBL/GenBank/DDBJ whole genome shotgun (WGS) entry which is preliminary data.</text>
</comment>
<keyword evidence="9 12" id="KW-1133">Transmembrane helix</keyword>
<gene>
    <name evidence="14" type="ORF">FHS09_004261</name>
</gene>
<dbReference type="RefSeq" id="WP_183463550.1">
    <property type="nucleotide sequence ID" value="NZ_JACHWZ010000030.1"/>
</dbReference>
<dbReference type="Proteomes" id="UP000535937">
    <property type="component" value="Unassembled WGS sequence"/>
</dbReference>
<name>A0A7W4ZB23_9GAMM</name>
<dbReference type="Pfam" id="PF07298">
    <property type="entry name" value="NnrU"/>
    <property type="match status" value="1"/>
</dbReference>
<feature type="transmembrane region" description="Helical" evidence="12">
    <location>
        <begin position="44"/>
        <end position="64"/>
    </location>
</feature>
<feature type="transmembrane region" description="Helical" evidence="12">
    <location>
        <begin position="117"/>
        <end position="139"/>
    </location>
</feature>
<evidence type="ECO:0000256" key="5">
    <source>
        <dbReference type="ARBA" id="ARBA00022603"/>
    </source>
</evidence>
<comment type="similarity">
    <text evidence="3">Belongs to the nurim family.</text>
</comment>
<protein>
    <recommendedName>
        <fullName evidence="4">methanethiol S-methyltransferase</fullName>
        <ecNumber evidence="4">2.1.1.334</ecNumber>
    </recommendedName>
</protein>
<dbReference type="InterPro" id="IPR054700">
    <property type="entry name" value="MddA"/>
</dbReference>
<dbReference type="EMBL" id="JACHWZ010000030">
    <property type="protein sequence ID" value="MBB3063403.1"/>
    <property type="molecule type" value="Genomic_DNA"/>
</dbReference>
<dbReference type="EC" id="2.1.1.334" evidence="4"/>
<keyword evidence="15" id="KW-1185">Reference proteome</keyword>
<dbReference type="PANTHER" id="PTHR31040:SF1">
    <property type="entry name" value="NURIM"/>
    <property type="match status" value="1"/>
</dbReference>
<comment type="subcellular location">
    <subcellularLocation>
        <location evidence="2">Membrane</location>
        <topology evidence="2">Multi-pass membrane protein</topology>
    </subcellularLocation>
</comment>
<dbReference type="InterPro" id="IPR033580">
    <property type="entry name" value="Nurim-like"/>
</dbReference>
<dbReference type="GO" id="GO:0016020">
    <property type="term" value="C:membrane"/>
    <property type="evidence" value="ECO:0007669"/>
    <property type="project" value="UniProtKB-SubCell"/>
</dbReference>
<keyword evidence="6 14" id="KW-0808">Transferase</keyword>
<evidence type="ECO:0000313" key="15">
    <source>
        <dbReference type="Proteomes" id="UP000535937"/>
    </source>
</evidence>
<dbReference type="InterPro" id="IPR009915">
    <property type="entry name" value="NnrU_dom"/>
</dbReference>
<accession>A0A7W4ZB23</accession>
<evidence type="ECO:0000256" key="8">
    <source>
        <dbReference type="ARBA" id="ARBA00022692"/>
    </source>
</evidence>
<proteinExistence type="inferred from homology"/>
<evidence type="ECO:0000256" key="10">
    <source>
        <dbReference type="ARBA" id="ARBA00023136"/>
    </source>
</evidence>
<sequence length="250" mass="29087">MRRIFFFYGLICYLLSVLTVFYLVGFVTNTMVPKSINSGVYTPVWYALLIDLGLLALFALQHSVMARRGFKSLWTRLIPAPLERSTYLLLSSAALLLLVWQWRPLGDVLWDLRGTSWAPLLISLGWLGWLLVFSSTLLLDHLGFLGLRQAYDQLRNRETPPPEFRTPGPYRLVRHPMYLGFLLAFWLAPVMTLAHFLFALGMTAYIWLGMALEERELERSFGDSYREYQRRVPRLIPVPWRWLPAEAMAR</sequence>
<feature type="transmembrane region" description="Helical" evidence="12">
    <location>
        <begin position="5"/>
        <end position="24"/>
    </location>
</feature>
<evidence type="ECO:0000256" key="11">
    <source>
        <dbReference type="ARBA" id="ARBA00048134"/>
    </source>
</evidence>
<keyword evidence="5 14" id="KW-0489">Methyltransferase</keyword>
<dbReference type="Gene3D" id="1.20.120.1630">
    <property type="match status" value="1"/>
</dbReference>
<dbReference type="GO" id="GO:0032259">
    <property type="term" value="P:methylation"/>
    <property type="evidence" value="ECO:0007669"/>
    <property type="project" value="UniProtKB-KW"/>
</dbReference>
<evidence type="ECO:0000256" key="12">
    <source>
        <dbReference type="SAM" id="Phobius"/>
    </source>
</evidence>
<evidence type="ECO:0000259" key="13">
    <source>
        <dbReference type="Pfam" id="PF07298"/>
    </source>
</evidence>
<evidence type="ECO:0000256" key="7">
    <source>
        <dbReference type="ARBA" id="ARBA00022691"/>
    </source>
</evidence>
<dbReference type="GO" id="GO:0008168">
    <property type="term" value="F:methyltransferase activity"/>
    <property type="evidence" value="ECO:0007669"/>
    <property type="project" value="UniProtKB-KW"/>
</dbReference>
<dbReference type="NCBIfam" id="NF045656">
    <property type="entry name" value="MeththiolMtaseMddA"/>
    <property type="match status" value="1"/>
</dbReference>
<evidence type="ECO:0000256" key="2">
    <source>
        <dbReference type="ARBA" id="ARBA00004141"/>
    </source>
</evidence>
<evidence type="ECO:0000313" key="14">
    <source>
        <dbReference type="EMBL" id="MBB3063403.1"/>
    </source>
</evidence>
<keyword evidence="8 12" id="KW-0812">Transmembrane</keyword>
<evidence type="ECO:0000256" key="1">
    <source>
        <dbReference type="ARBA" id="ARBA00002096"/>
    </source>
</evidence>
<evidence type="ECO:0000256" key="3">
    <source>
        <dbReference type="ARBA" id="ARBA00010631"/>
    </source>
</evidence>
<evidence type="ECO:0000256" key="6">
    <source>
        <dbReference type="ARBA" id="ARBA00022679"/>
    </source>
</evidence>
<feature type="transmembrane region" description="Helical" evidence="12">
    <location>
        <begin position="85"/>
        <end position="102"/>
    </location>
</feature>
<dbReference type="PANTHER" id="PTHR31040">
    <property type="entry name" value="NURIM"/>
    <property type="match status" value="1"/>
</dbReference>
<evidence type="ECO:0000256" key="4">
    <source>
        <dbReference type="ARBA" id="ARBA00012149"/>
    </source>
</evidence>
<keyword evidence="10 12" id="KW-0472">Membrane</keyword>
<keyword evidence="7" id="KW-0949">S-adenosyl-L-methionine</keyword>